<proteinExistence type="predicted"/>
<comment type="pathway">
    <text evidence="2">One-carbon metabolism; tetrahydrofolate interconversion.</text>
</comment>
<dbReference type="InterPro" id="IPR029041">
    <property type="entry name" value="FAD-linked_oxidoreductase-like"/>
</dbReference>
<organism evidence="6 7">
    <name type="scientific">Pyrobaculum ferrireducens</name>
    <dbReference type="NCBI Taxonomy" id="1104324"/>
    <lineage>
        <taxon>Archaea</taxon>
        <taxon>Thermoproteota</taxon>
        <taxon>Thermoprotei</taxon>
        <taxon>Thermoproteales</taxon>
        <taxon>Thermoproteaceae</taxon>
        <taxon>Pyrobaculum</taxon>
    </lineage>
</organism>
<evidence type="ECO:0000256" key="5">
    <source>
        <dbReference type="ARBA" id="ARBA00023002"/>
    </source>
</evidence>
<dbReference type="KEGG" id="pyr:P186_0091"/>
<evidence type="ECO:0000256" key="3">
    <source>
        <dbReference type="ARBA" id="ARBA00022630"/>
    </source>
</evidence>
<dbReference type="GO" id="GO:0004489">
    <property type="term" value="F:methylenetetrahydrofolate reductase [NAD(P)H] activity"/>
    <property type="evidence" value="ECO:0007669"/>
    <property type="project" value="InterPro"/>
</dbReference>
<dbReference type="HOGENOM" id="CLU_098912_0_0_2"/>
<keyword evidence="4" id="KW-0274">FAD</keyword>
<evidence type="ECO:0000313" key="7">
    <source>
        <dbReference type="Proteomes" id="UP000005867"/>
    </source>
</evidence>
<reference evidence="6 7" key="1">
    <citation type="journal article" date="2012" name="J. Bacteriol.">
        <title>Complete genome sequence of strain 1860, a crenarchaeon of the genus pyrobaculum able to grow with various electron acceptors.</title>
        <authorList>
            <person name="Mardanov A.V."/>
            <person name="Gumerov V.M."/>
            <person name="Slobodkina G.B."/>
            <person name="Beletsky A.V."/>
            <person name="Bonch-Osmolovskaya E.A."/>
            <person name="Ravin N.V."/>
            <person name="Skryabin K.G."/>
        </authorList>
    </citation>
    <scope>NUCLEOTIDE SEQUENCE [LARGE SCALE GENOMIC DNA]</scope>
    <source>
        <strain evidence="6 7">1860</strain>
    </source>
</reference>
<dbReference type="UniPathway" id="UPA00193"/>
<dbReference type="PANTHER" id="PTHR38755">
    <property type="entry name" value="5,10-METHYLENETETRAHYDROFOLATE REDUCTASE"/>
    <property type="match status" value="1"/>
</dbReference>
<accession>G7VDX7</accession>
<dbReference type="EMBL" id="CP003098">
    <property type="protein sequence ID" value="AET31559.1"/>
    <property type="molecule type" value="Genomic_DNA"/>
</dbReference>
<dbReference type="BioCyc" id="PSP1104324:GJSN-90-MONOMER"/>
<protein>
    <submittedName>
        <fullName evidence="6">Uncharacterized protein</fullName>
    </submittedName>
</protein>
<dbReference type="AlphaFoldDB" id="G7VDX7"/>
<keyword evidence="5" id="KW-0560">Oxidoreductase</keyword>
<dbReference type="Proteomes" id="UP000005867">
    <property type="component" value="Chromosome"/>
</dbReference>
<gene>
    <name evidence="6" type="ORF">P186_0091</name>
</gene>
<evidence type="ECO:0000313" key="6">
    <source>
        <dbReference type="EMBL" id="AET31559.1"/>
    </source>
</evidence>
<dbReference type="SUPFAM" id="SSF51730">
    <property type="entry name" value="FAD-linked oxidoreductase"/>
    <property type="match status" value="1"/>
</dbReference>
<sequence>MEIIAEITPSLNKAKLVGRLEAVRRYVEKVDIPEAPGGKPTAHSLAVGVLAKQLGLEPIVHIRLVDLNKTAFKSLLGGAHILDIRYVVVLQGDPPAEGKPVGEITTEEAVAAAKSMGFKTGALLSLRRDYAKRLEIGADFYLALHFTEPKQLQGLPPVVYPYILVKTGRNASILEKLGQTAVTPGEALGLIHQLQEAAPGVVLSAPGDHHALLQLLEKLRS</sequence>
<dbReference type="OrthoDB" id="28177at2157"/>
<dbReference type="GO" id="GO:0006555">
    <property type="term" value="P:methionine metabolic process"/>
    <property type="evidence" value="ECO:0007669"/>
    <property type="project" value="InterPro"/>
</dbReference>
<evidence type="ECO:0000256" key="4">
    <source>
        <dbReference type="ARBA" id="ARBA00022827"/>
    </source>
</evidence>
<evidence type="ECO:0000256" key="1">
    <source>
        <dbReference type="ARBA" id="ARBA00001974"/>
    </source>
</evidence>
<dbReference type="PANTHER" id="PTHR38755:SF1">
    <property type="entry name" value="METHYLENE-TETRAHYDROFOLATE REDUCTASE C-TERMINAL DOMAIN-CONTAINING PROTEIN"/>
    <property type="match status" value="1"/>
</dbReference>
<evidence type="ECO:0000256" key="2">
    <source>
        <dbReference type="ARBA" id="ARBA00004777"/>
    </source>
</evidence>
<dbReference type="GO" id="GO:0035999">
    <property type="term" value="P:tetrahydrofolate interconversion"/>
    <property type="evidence" value="ECO:0007669"/>
    <property type="project" value="UniProtKB-UniPathway"/>
</dbReference>
<dbReference type="GeneID" id="11595896"/>
<dbReference type="Gene3D" id="3.20.20.220">
    <property type="match status" value="1"/>
</dbReference>
<dbReference type="eggNOG" id="arCOG00475">
    <property type="taxonomic scope" value="Archaea"/>
</dbReference>
<dbReference type="RefSeq" id="WP_014287390.1">
    <property type="nucleotide sequence ID" value="NC_016645.1"/>
</dbReference>
<dbReference type="Pfam" id="PF02219">
    <property type="entry name" value="MTHFR"/>
    <property type="match status" value="1"/>
</dbReference>
<dbReference type="STRING" id="1104324.P186_0091"/>
<keyword evidence="3" id="KW-0285">Flavoprotein</keyword>
<name>G7VDX7_9CREN</name>
<dbReference type="InterPro" id="IPR003171">
    <property type="entry name" value="Mehydrof_redctse-like"/>
</dbReference>
<keyword evidence="7" id="KW-1185">Reference proteome</keyword>
<comment type="cofactor">
    <cofactor evidence="1">
        <name>FAD</name>
        <dbReference type="ChEBI" id="CHEBI:57692"/>
    </cofactor>
</comment>